<dbReference type="PANTHER" id="PTHR12581:SF0">
    <property type="entry name" value="KRR1 SMALL SUBUNIT PROCESSOME COMPONENT HOMOLOG"/>
    <property type="match status" value="1"/>
</dbReference>
<feature type="compositionally biased region" description="Basic and acidic residues" evidence="9">
    <location>
        <begin position="18"/>
        <end position="28"/>
    </location>
</feature>
<dbReference type="AlphaFoldDB" id="A0A7M5WJX0"/>
<dbReference type="InterPro" id="IPR048550">
    <property type="entry name" value="KRR1-like_KH1_euk"/>
</dbReference>
<organism evidence="11 12">
    <name type="scientific">Clytia hemisphaerica</name>
    <dbReference type="NCBI Taxonomy" id="252671"/>
    <lineage>
        <taxon>Eukaryota</taxon>
        <taxon>Metazoa</taxon>
        <taxon>Cnidaria</taxon>
        <taxon>Hydrozoa</taxon>
        <taxon>Hydroidolina</taxon>
        <taxon>Leptothecata</taxon>
        <taxon>Obeliida</taxon>
        <taxon>Clytiidae</taxon>
        <taxon>Clytia</taxon>
    </lineage>
</organism>
<dbReference type="InterPro" id="IPR048549">
    <property type="entry name" value="KRR1-like_KH2_euk"/>
</dbReference>
<dbReference type="SMART" id="SM00322">
    <property type="entry name" value="KH"/>
    <property type="match status" value="1"/>
</dbReference>
<dbReference type="EnsemblMetazoa" id="CLYHEMT005903.1">
    <property type="protein sequence ID" value="CLYHEMP005903.1"/>
    <property type="gene ID" value="CLYHEMG005903"/>
</dbReference>
<dbReference type="FunFam" id="3.30.1370.10:FF:000011">
    <property type="entry name" value="KRR1 small subunit processome component"/>
    <property type="match status" value="1"/>
</dbReference>
<dbReference type="GO" id="GO:0003723">
    <property type="term" value="F:RNA binding"/>
    <property type="evidence" value="ECO:0007669"/>
    <property type="project" value="UniProtKB-KW"/>
</dbReference>
<dbReference type="CDD" id="cd22394">
    <property type="entry name" value="KH-I_KRR1_rpt2"/>
    <property type="match status" value="1"/>
</dbReference>
<evidence type="ECO:0000256" key="2">
    <source>
        <dbReference type="ARBA" id="ARBA00009344"/>
    </source>
</evidence>
<feature type="compositionally biased region" description="Basic and acidic residues" evidence="9">
    <location>
        <begin position="283"/>
        <end position="301"/>
    </location>
</feature>
<dbReference type="GO" id="GO:0006364">
    <property type="term" value="P:rRNA processing"/>
    <property type="evidence" value="ECO:0007669"/>
    <property type="project" value="UniProtKB-KW"/>
</dbReference>
<dbReference type="CDD" id="cd22393">
    <property type="entry name" value="KH-I_KRR1_rpt1"/>
    <property type="match status" value="1"/>
</dbReference>
<keyword evidence="12" id="KW-1185">Reference proteome</keyword>
<dbReference type="Gene3D" id="3.30.1370.10">
    <property type="entry name" value="K Homology domain, type 1"/>
    <property type="match status" value="2"/>
</dbReference>
<evidence type="ECO:0000256" key="5">
    <source>
        <dbReference type="ARBA" id="ARBA00022884"/>
    </source>
</evidence>
<keyword evidence="3 8" id="KW-0690">Ribosome biogenesis</keyword>
<dbReference type="InterPro" id="IPR004087">
    <property type="entry name" value="KH_dom"/>
</dbReference>
<dbReference type="Pfam" id="PF21800">
    <property type="entry name" value="KH_KRR1_2nd"/>
    <property type="match status" value="1"/>
</dbReference>
<dbReference type="InterPro" id="IPR048548">
    <property type="entry name" value="KRR1-like_KH2"/>
</dbReference>
<accession>A0A7M5WJX0</accession>
<feature type="domain" description="K Homology" evidence="10">
    <location>
        <begin position="131"/>
        <end position="203"/>
    </location>
</feature>
<dbReference type="RefSeq" id="XP_066935268.1">
    <property type="nucleotide sequence ID" value="XM_067079167.1"/>
</dbReference>
<evidence type="ECO:0000256" key="1">
    <source>
        <dbReference type="ARBA" id="ARBA00004604"/>
    </source>
</evidence>
<evidence type="ECO:0000313" key="11">
    <source>
        <dbReference type="EnsemblMetazoa" id="CLYHEMP005903.1"/>
    </source>
</evidence>
<evidence type="ECO:0000256" key="6">
    <source>
        <dbReference type="ARBA" id="ARBA00023242"/>
    </source>
</evidence>
<keyword evidence="7 8" id="KW-0687">Ribonucleoprotein</keyword>
<comment type="function">
    <text evidence="8">Required for 40S ribosome biogenesis. Involved in nucleolar processing of pre-18S ribosomal RNA and ribosome assembly.</text>
</comment>
<dbReference type="FunFam" id="3.30.1370.10:FF:000014">
    <property type="entry name" value="KRR1 small subunit processome component"/>
    <property type="match status" value="1"/>
</dbReference>
<comment type="subunit">
    <text evidence="8">Component of the ribosomal small subunit (SSU) processome.</text>
</comment>
<name>A0A7M5WJX0_9CNID</name>
<reference evidence="11" key="1">
    <citation type="submission" date="2021-01" db="UniProtKB">
        <authorList>
            <consortium name="EnsemblMetazoa"/>
        </authorList>
    </citation>
    <scope>IDENTIFICATION</scope>
</reference>
<dbReference type="Pfam" id="PF17903">
    <property type="entry name" value="KH_KRR1_1st"/>
    <property type="match status" value="1"/>
</dbReference>
<evidence type="ECO:0000256" key="3">
    <source>
        <dbReference type="ARBA" id="ARBA00022517"/>
    </source>
</evidence>
<proteinExistence type="inferred from homology"/>
<evidence type="ECO:0000256" key="8">
    <source>
        <dbReference type="PIRNR" id="PIRNR006515"/>
    </source>
</evidence>
<keyword evidence="4 8" id="KW-0698">rRNA processing</keyword>
<dbReference type="PANTHER" id="PTHR12581">
    <property type="entry name" value="HIV-1 REV BINDING PROTEIN 2, 3"/>
    <property type="match status" value="1"/>
</dbReference>
<feature type="region of interest" description="Disordered" evidence="9">
    <location>
        <begin position="246"/>
        <end position="268"/>
    </location>
</feature>
<dbReference type="InterPro" id="IPR041174">
    <property type="entry name" value="KRR1-like_KH1"/>
</dbReference>
<dbReference type="OrthoDB" id="441223at2759"/>
<evidence type="ECO:0000256" key="4">
    <source>
        <dbReference type="ARBA" id="ARBA00022552"/>
    </source>
</evidence>
<dbReference type="GeneID" id="136822854"/>
<evidence type="ECO:0000256" key="7">
    <source>
        <dbReference type="ARBA" id="ARBA00023274"/>
    </source>
</evidence>
<dbReference type="InterPro" id="IPR024166">
    <property type="entry name" value="rRNA_assembly_KRR1"/>
</dbReference>
<dbReference type="PIRSF" id="PIRSF006515">
    <property type="entry name" value="KRR1"/>
    <property type="match status" value="1"/>
</dbReference>
<dbReference type="InterPro" id="IPR036612">
    <property type="entry name" value="KH_dom_type_1_sf"/>
</dbReference>
<feature type="compositionally biased region" description="Basic and acidic residues" evidence="9">
    <location>
        <begin position="316"/>
        <end position="326"/>
    </location>
</feature>
<dbReference type="SUPFAM" id="SSF54791">
    <property type="entry name" value="Eukaryotic type KH-domain (KH-domain type I)"/>
    <property type="match status" value="1"/>
</dbReference>
<feature type="region of interest" description="Disordered" evidence="9">
    <location>
        <begin position="283"/>
        <end position="331"/>
    </location>
</feature>
<protein>
    <recommendedName>
        <fullName evidence="8">KRR1 small subunit processome component</fullName>
    </recommendedName>
    <alternativeName>
        <fullName evidence="8">KRR-R motif-containing protein 1</fullName>
    </alternativeName>
</protein>
<comment type="similarity">
    <text evidence="2 8">Belongs to the KRR1 family.</text>
</comment>
<dbReference type="Proteomes" id="UP000594262">
    <property type="component" value="Unplaced"/>
</dbReference>
<keyword evidence="6 8" id="KW-0539">Nucleus</keyword>
<keyword evidence="5 8" id="KW-0694">RNA-binding</keyword>
<feature type="region of interest" description="Disordered" evidence="9">
    <location>
        <begin position="1"/>
        <end position="28"/>
    </location>
</feature>
<dbReference type="GO" id="GO:0032040">
    <property type="term" value="C:small-subunit processome"/>
    <property type="evidence" value="ECO:0007669"/>
    <property type="project" value="TreeGrafter"/>
</dbReference>
<evidence type="ECO:0000313" key="12">
    <source>
        <dbReference type="Proteomes" id="UP000594262"/>
    </source>
</evidence>
<comment type="subcellular location">
    <subcellularLocation>
        <location evidence="1 8">Nucleus</location>
        <location evidence="1 8">Nucleolus</location>
    </subcellularLocation>
</comment>
<evidence type="ECO:0000256" key="9">
    <source>
        <dbReference type="SAM" id="MobiDB-lite"/>
    </source>
</evidence>
<sequence length="354" mass="41577">MSENDTDDTKRPRKKDKYRKDKPWDHDGIDHWNVDEFKPEDNPHGMLEESSFATLFPKYRETYLREVWPLLEDKLKEFGIRCHLDAVEGSMTVSTTRKTFDPYIIIKCRDLIKLLSRGVPYEQASRVLEDEKTCDIIKIRNLVRNKERFIKRRQRLVGPNGATLKALELLTECYILVQGGTVSAIGSFKGLKQVRKIVEDTLKNVHPIYNIKILMIKRELAKDPVLKDENWDRFLPKFKSKNVQRKKVKIKEKKPYTPFPPQQTESKVDKELASGEYFLKQDEKAAKKRQLKDQKQEEAGQNRKRKRDKSFVPPTENKKKEKKKDTTSLADVDVEKIKKKVKFAQKKKKKISSS</sequence>
<evidence type="ECO:0000259" key="10">
    <source>
        <dbReference type="SMART" id="SM00322"/>
    </source>
</evidence>